<dbReference type="Pfam" id="PF01476">
    <property type="entry name" value="LysM"/>
    <property type="match status" value="1"/>
</dbReference>
<dbReference type="SUPFAM" id="SSF54106">
    <property type="entry name" value="LysM domain"/>
    <property type="match status" value="1"/>
</dbReference>
<dbReference type="InterPro" id="IPR018392">
    <property type="entry name" value="LysM"/>
</dbReference>
<dbReference type="Proteomes" id="UP001497527">
    <property type="component" value="Unassembled WGS sequence"/>
</dbReference>
<feature type="domain" description="LysM" evidence="1">
    <location>
        <begin position="73"/>
        <end position="117"/>
    </location>
</feature>
<dbReference type="CDD" id="cd00118">
    <property type="entry name" value="LysM"/>
    <property type="match status" value="1"/>
</dbReference>
<name>A0ABP1F4G4_9FLAO</name>
<accession>A0ABP1F4G4</accession>
<dbReference type="InterPro" id="IPR036779">
    <property type="entry name" value="LysM_dom_sf"/>
</dbReference>
<protein>
    <submittedName>
        <fullName evidence="2">LysM domain-containing protein</fullName>
    </submittedName>
</protein>
<comment type="caution">
    <text evidence="2">The sequence shown here is derived from an EMBL/GenBank/DDBJ whole genome shotgun (WGS) entry which is preliminary data.</text>
</comment>
<reference evidence="2 3" key="1">
    <citation type="submission" date="2024-05" db="EMBL/GenBank/DDBJ databases">
        <authorList>
            <person name="Duchaud E."/>
        </authorList>
    </citation>
    <scope>NUCLEOTIDE SEQUENCE [LARGE SCALE GENOMIC DNA]</scope>
    <source>
        <strain evidence="2">Ena-SAMPLE-TAB-13-05-2024-13:56:06:370-140308</strain>
    </source>
</reference>
<dbReference type="RefSeq" id="WP_348717238.1">
    <property type="nucleotide sequence ID" value="NZ_CAXJIO010000012.1"/>
</dbReference>
<dbReference type="SMART" id="SM00257">
    <property type="entry name" value="LysM"/>
    <property type="match status" value="1"/>
</dbReference>
<dbReference type="EMBL" id="CAXJIO010000012">
    <property type="protein sequence ID" value="CAL2103187.1"/>
    <property type="molecule type" value="Genomic_DNA"/>
</dbReference>
<evidence type="ECO:0000313" key="3">
    <source>
        <dbReference type="Proteomes" id="UP001497527"/>
    </source>
</evidence>
<proteinExistence type="predicted"/>
<dbReference type="PROSITE" id="PS51782">
    <property type="entry name" value="LYSM"/>
    <property type="match status" value="1"/>
</dbReference>
<evidence type="ECO:0000313" key="2">
    <source>
        <dbReference type="EMBL" id="CAL2103187.1"/>
    </source>
</evidence>
<dbReference type="Gene3D" id="3.10.350.10">
    <property type="entry name" value="LysM domain"/>
    <property type="match status" value="1"/>
</dbReference>
<keyword evidence="3" id="KW-1185">Reference proteome</keyword>
<organism evidence="2 3">
    <name type="scientific">Tenacibaculum polynesiense</name>
    <dbReference type="NCBI Taxonomy" id="3137857"/>
    <lineage>
        <taxon>Bacteria</taxon>
        <taxon>Pseudomonadati</taxon>
        <taxon>Bacteroidota</taxon>
        <taxon>Flavobacteriia</taxon>
        <taxon>Flavobacteriales</taxon>
        <taxon>Flavobacteriaceae</taxon>
        <taxon>Tenacibaculum</taxon>
    </lineage>
</organism>
<evidence type="ECO:0000259" key="1">
    <source>
        <dbReference type="PROSITE" id="PS51782"/>
    </source>
</evidence>
<sequence>MKKLLLIFLLFNATFIYSQKLKLPQGWSLISLKGKPAYINLKTGKVTRELPKKVKEAIVFEDDDEDEIFDPTLSHVVKRGETITSIAKKYDISVKDIKLLNNAKVLKAMTVGKEIIVGYAHNMEEKKEFLKGDISVLKHEH</sequence>
<gene>
    <name evidence="2" type="ORF">T190423A01A_30301</name>
</gene>